<dbReference type="SUPFAM" id="SSF51197">
    <property type="entry name" value="Clavaminate synthase-like"/>
    <property type="match status" value="1"/>
</dbReference>
<evidence type="ECO:0000313" key="3">
    <source>
        <dbReference type="Proteomes" id="UP000054560"/>
    </source>
</evidence>
<evidence type="ECO:0000313" key="2">
    <source>
        <dbReference type="EMBL" id="KNC85532.1"/>
    </source>
</evidence>
<protein>
    <submittedName>
        <fullName evidence="2">Uncharacterized protein</fullName>
    </submittedName>
</protein>
<keyword evidence="3" id="KW-1185">Reference proteome</keyword>
<accession>A0A0L0G928</accession>
<name>A0A0L0G928_9EUKA</name>
<feature type="region of interest" description="Disordered" evidence="1">
    <location>
        <begin position="189"/>
        <end position="220"/>
    </location>
</feature>
<dbReference type="RefSeq" id="XP_014159434.1">
    <property type="nucleotide sequence ID" value="XM_014303959.1"/>
</dbReference>
<proteinExistence type="predicted"/>
<dbReference type="EMBL" id="KQ241697">
    <property type="protein sequence ID" value="KNC85532.1"/>
    <property type="molecule type" value="Genomic_DNA"/>
</dbReference>
<sequence length="459" mass="50658">MYKYKGAFNIHEFILGHGDLYVMYTRLRENKTFQQVAKHRVPASLKSKGWRINLSFRVVADNNTWTHHIERAELAKVLDIAIIPSTSAHRVALIRDSTLGMWSSVVRTALFATAVPDHTVMFGKRYTNNGRCVVDWFDAIKGVKCTPIPEAIVGLVTCVEEILGADRSQILVHGVFSSSATTVVVPSVVGGTNTTTTSEDDGTATNTTTTTGEDTPTNTDTDCSLVLSSDTSEASVKAAVERAGMRIEDYKQTHDFDHYASVLDSQLNEQVMEFTLRTNDSNGAGDSQKPRNELTGPPDGPSATSLKVNDHTIQYTFALKIVPPMDTEDSSLHLYQVFNNGPIAVLTVNKNMVAQFHSPGGVFDNIDLFKVKEHFDKWYMYMITARFSKTAPSLEFSVKSLGHSGADPLAAVKPPLKKDMAIASGSYLKPKVGLYFVRDTGPKETFTTRVSRFRCRLLD</sequence>
<feature type="region of interest" description="Disordered" evidence="1">
    <location>
        <begin position="278"/>
        <end position="306"/>
    </location>
</feature>
<reference evidence="2 3" key="1">
    <citation type="submission" date="2011-02" db="EMBL/GenBank/DDBJ databases">
        <title>The Genome Sequence of Sphaeroforma arctica JP610.</title>
        <authorList>
            <consortium name="The Broad Institute Genome Sequencing Platform"/>
            <person name="Russ C."/>
            <person name="Cuomo C."/>
            <person name="Young S.K."/>
            <person name="Zeng Q."/>
            <person name="Gargeya S."/>
            <person name="Alvarado L."/>
            <person name="Berlin A."/>
            <person name="Chapman S.B."/>
            <person name="Chen Z."/>
            <person name="Freedman E."/>
            <person name="Gellesch M."/>
            <person name="Goldberg J."/>
            <person name="Griggs A."/>
            <person name="Gujja S."/>
            <person name="Heilman E."/>
            <person name="Heiman D."/>
            <person name="Howarth C."/>
            <person name="Mehta T."/>
            <person name="Neiman D."/>
            <person name="Pearson M."/>
            <person name="Roberts A."/>
            <person name="Saif S."/>
            <person name="Shea T."/>
            <person name="Shenoy N."/>
            <person name="Sisk P."/>
            <person name="Stolte C."/>
            <person name="Sykes S."/>
            <person name="White J."/>
            <person name="Yandava C."/>
            <person name="Burger G."/>
            <person name="Gray M.W."/>
            <person name="Holland P.W.H."/>
            <person name="King N."/>
            <person name="Lang F.B.F."/>
            <person name="Roger A.J."/>
            <person name="Ruiz-Trillo I."/>
            <person name="Haas B."/>
            <person name="Nusbaum C."/>
            <person name="Birren B."/>
        </authorList>
    </citation>
    <scope>NUCLEOTIDE SEQUENCE [LARGE SCALE GENOMIC DNA]</scope>
    <source>
        <strain evidence="2 3">JP610</strain>
    </source>
</reference>
<dbReference type="GeneID" id="25902797"/>
<organism evidence="2 3">
    <name type="scientific">Sphaeroforma arctica JP610</name>
    <dbReference type="NCBI Taxonomy" id="667725"/>
    <lineage>
        <taxon>Eukaryota</taxon>
        <taxon>Ichthyosporea</taxon>
        <taxon>Ichthyophonida</taxon>
        <taxon>Sphaeroforma</taxon>
    </lineage>
</organism>
<gene>
    <name evidence="2" type="ORF">SARC_02293</name>
</gene>
<dbReference type="Proteomes" id="UP000054560">
    <property type="component" value="Unassembled WGS sequence"/>
</dbReference>
<evidence type="ECO:0000256" key="1">
    <source>
        <dbReference type="SAM" id="MobiDB-lite"/>
    </source>
</evidence>
<dbReference type="AlphaFoldDB" id="A0A0L0G928"/>